<dbReference type="InterPro" id="IPR012677">
    <property type="entry name" value="Nucleotide-bd_a/b_plait_sf"/>
</dbReference>
<evidence type="ECO:0000256" key="4">
    <source>
        <dbReference type="ARBA" id="ARBA00023054"/>
    </source>
</evidence>
<dbReference type="GO" id="GO:0005694">
    <property type="term" value="C:chromosome"/>
    <property type="evidence" value="ECO:0007669"/>
    <property type="project" value="InterPro"/>
</dbReference>
<feature type="domain" description="RRM" evidence="9">
    <location>
        <begin position="1371"/>
        <end position="1449"/>
    </location>
</feature>
<dbReference type="FunFam" id="3.40.50.300:FF:000385">
    <property type="entry name" value="Structural maintenance of chromosomes 2"/>
    <property type="match status" value="1"/>
</dbReference>
<accession>A0AAV5A8D1</accession>
<feature type="compositionally biased region" description="Basic and acidic residues" evidence="8">
    <location>
        <begin position="1144"/>
        <end position="1155"/>
    </location>
</feature>
<dbReference type="Gene3D" id="3.30.70.330">
    <property type="match status" value="1"/>
</dbReference>
<feature type="region of interest" description="Disordered" evidence="8">
    <location>
        <begin position="1144"/>
        <end position="1188"/>
    </location>
</feature>
<evidence type="ECO:0000313" key="10">
    <source>
        <dbReference type="EMBL" id="GJJ10545.1"/>
    </source>
</evidence>
<dbReference type="Proteomes" id="UP001050691">
    <property type="component" value="Unassembled WGS sequence"/>
</dbReference>
<dbReference type="InterPro" id="IPR003395">
    <property type="entry name" value="RecF/RecN/SMC_N"/>
</dbReference>
<name>A0AAV5A8D1_9AGAM</name>
<evidence type="ECO:0000313" key="11">
    <source>
        <dbReference type="Proteomes" id="UP001050691"/>
    </source>
</evidence>
<dbReference type="Pfam" id="PF00076">
    <property type="entry name" value="RRM_1"/>
    <property type="match status" value="1"/>
</dbReference>
<gene>
    <name evidence="5" type="primary">TIF35</name>
    <name evidence="10" type="ORF">Clacol_004772</name>
</gene>
<keyword evidence="11" id="KW-1185">Reference proteome</keyword>
<dbReference type="InterPro" id="IPR035979">
    <property type="entry name" value="RBD_domain_sf"/>
</dbReference>
<evidence type="ECO:0000256" key="8">
    <source>
        <dbReference type="SAM" id="MobiDB-lite"/>
    </source>
</evidence>
<dbReference type="CDD" id="cd12933">
    <property type="entry name" value="eIF3G"/>
    <property type="match status" value="1"/>
</dbReference>
<evidence type="ECO:0000256" key="2">
    <source>
        <dbReference type="ARBA" id="ARBA00022540"/>
    </source>
</evidence>
<evidence type="ECO:0000256" key="7">
    <source>
        <dbReference type="SAM" id="Coils"/>
    </source>
</evidence>
<dbReference type="SMART" id="SM00968">
    <property type="entry name" value="SMC_hinge"/>
    <property type="match status" value="1"/>
</dbReference>
<dbReference type="SMART" id="SM00360">
    <property type="entry name" value="RRM"/>
    <property type="match status" value="1"/>
</dbReference>
<dbReference type="GO" id="GO:0016282">
    <property type="term" value="C:eukaryotic 43S preinitiation complex"/>
    <property type="evidence" value="ECO:0007669"/>
    <property type="project" value="UniProtKB-UniRule"/>
</dbReference>
<sequence>MRVQNLQELIYKRGQAGITKASVTIVFDNSDRALSPVGLENCKQITVTRQIALPNISKYLLNGHKTQMHTILTMFQSIQLNINNPNFVIMQGKITKVLNMRPPEILTLLSEASGTLMFEDRKSKANKTISKKLIRIAELTDILREEITPKLDKLRSEKRAYLAYQKTCEEIGRIGNLLQAWDWWESSERVHRRNVEIERRENELESTKSEAERLKREIESAERQKRDLEKEREDELRKSGSFAEREREVKSIEKDVVKLRTQAEIKAQTVTEEETAIRSIEEECKTLREALEEKRREVEKLQKGHDALKEQQMILMATLSKDEDLLQSLLTGLSNNSNTNGGGYLAHLANAKSLLAQAIAEEEQLRRRISMKQKEMKTLEENWKAIKDEARQGRIIVEGKRSEMERLKIKFEDLAWNEVKECEIVERNARLKHEIKAKTEKRDYLRTSIPALDFQYTPPSSNFDVKAVKGPISGLISLSPEHHHRGTALEVAAGGRLYHVVVKDEDVGKALLQHGKLKKRVTLIPLSKISPSGASGKQLQQRLATAKRSGGTENVHLALDLLQYTPELANAMAYVFGDTVICDTPDAARAVSFSGSGSNGMKCVTLTGDIYDPSGTLSGGAAPSGSGLLLRVQDYRVAQDDLDRSIRELCALQDEETSTKAIREQWLCLKRELEIKRHELNLVEAQVGTSNANRLSEEIEAAKKSIGELQVGMHTCIENQKLARAECAKLESDMSEFKNDKEGKIKELKEVITQHRGELQKQNSLVKVCAKELQMASLEFEQLESDILSSDCKLSNANESAAKTRKELNKSLKELASLEAAFQERDQALQAERQTLTRFDNEIGELERAIKEKAAQKSETELSFKKFDHEIVNLKKDKANALTRIHELEGIHQWMKEEKSKFGQPNTPYDFAAQDMGQVREKYKELEESHKGLKKNINPKVLNMIDGVEKREASLKKMLATVMRDKAKIEETIAELDRYKRDALYKTWEKVNSDFGGIFSELLPGNFAKLQPPEGKDLTNGLEVKVQLGSVWKQSLTELSGGQRSLIALSLIMALLQFKPAPMYILDEIDAALDLSHTQHIGQLFRTRFKGSQFIVVSLKEGLFTNANVLFRARFRDGTSVVERTAQRSTSGLYVENAQQYHQNENKENYRHIDRSGTQGRRARRTPKKSWADYDVDEPEQTPSRIPGIISDTVDENGIRTIVEYTVDDEGKKVKVTRRIKRTLQKQLVNHRVAERKHWNKFGQEKGNKPGPDRATTTVGESVTLKLSIGNKTNEPEPTQEQQVKNSLANKKISCRLCKGDHFTSKCPYKDTLGVLDGADTPPVGDDDGIAPATDAPAAPSTGKYVPPSMRGAANAGRGGESMFRSREDLPTLRVTNVSEDTTDNDLRDLFSNFGRVVRVYIGRDRDTGIGKGYAFVSFEDRAAAQKAMDKVHGMGYDNLILNCQWSQPREQRGGV</sequence>
<dbReference type="InterPro" id="IPR000504">
    <property type="entry name" value="RRM_dom"/>
</dbReference>
<dbReference type="GO" id="GO:0001732">
    <property type="term" value="P:formation of cytoplasmic translation initiation complex"/>
    <property type="evidence" value="ECO:0007669"/>
    <property type="project" value="UniProtKB-UniRule"/>
</dbReference>
<evidence type="ECO:0000256" key="3">
    <source>
        <dbReference type="ARBA" id="ARBA00022917"/>
    </source>
</evidence>
<dbReference type="GO" id="GO:0051276">
    <property type="term" value="P:chromosome organization"/>
    <property type="evidence" value="ECO:0007669"/>
    <property type="project" value="InterPro"/>
</dbReference>
<keyword evidence="1 5" id="KW-0963">Cytoplasm</keyword>
<reference evidence="10" key="1">
    <citation type="submission" date="2021-10" db="EMBL/GenBank/DDBJ databases">
        <title>De novo Genome Assembly of Clathrus columnatus (Basidiomycota, Fungi) Using Illumina and Nanopore Sequence Data.</title>
        <authorList>
            <person name="Ogiso-Tanaka E."/>
            <person name="Itagaki H."/>
            <person name="Hosoya T."/>
            <person name="Hosaka K."/>
        </authorList>
    </citation>
    <scope>NUCLEOTIDE SEQUENCE</scope>
    <source>
        <strain evidence="10">MO-923</strain>
    </source>
</reference>
<feature type="region of interest" description="Disordered" evidence="8">
    <location>
        <begin position="1335"/>
        <end position="1363"/>
    </location>
</feature>
<dbReference type="Pfam" id="PF02463">
    <property type="entry name" value="SMC_N"/>
    <property type="match status" value="1"/>
</dbReference>
<dbReference type="InterPro" id="IPR036277">
    <property type="entry name" value="SMC_hinge_sf"/>
</dbReference>
<feature type="coiled-coil region" evidence="7">
    <location>
        <begin position="348"/>
        <end position="389"/>
    </location>
</feature>
<dbReference type="CDD" id="cd12408">
    <property type="entry name" value="RRM_eIF3G_like"/>
    <property type="match status" value="1"/>
</dbReference>
<comment type="subcellular location">
    <subcellularLocation>
        <location evidence="5">Cytoplasm</location>
    </subcellularLocation>
</comment>
<dbReference type="Gene3D" id="3.30.70.1620">
    <property type="match status" value="1"/>
</dbReference>
<dbReference type="Gene3D" id="1.20.1060.20">
    <property type="match status" value="1"/>
</dbReference>
<organism evidence="10 11">
    <name type="scientific">Clathrus columnatus</name>
    <dbReference type="NCBI Taxonomy" id="1419009"/>
    <lineage>
        <taxon>Eukaryota</taxon>
        <taxon>Fungi</taxon>
        <taxon>Dikarya</taxon>
        <taxon>Basidiomycota</taxon>
        <taxon>Agaricomycotina</taxon>
        <taxon>Agaricomycetes</taxon>
        <taxon>Phallomycetidae</taxon>
        <taxon>Phallales</taxon>
        <taxon>Clathraceae</taxon>
        <taxon>Clathrus</taxon>
    </lineage>
</organism>
<dbReference type="SUPFAM" id="SSF54928">
    <property type="entry name" value="RNA-binding domain, RBD"/>
    <property type="match status" value="1"/>
</dbReference>
<dbReference type="InterPro" id="IPR017334">
    <property type="entry name" value="eIF3_g"/>
</dbReference>
<dbReference type="SUPFAM" id="SSF52540">
    <property type="entry name" value="P-loop containing nucleoside triphosphate hydrolases"/>
    <property type="match status" value="1"/>
</dbReference>
<evidence type="ECO:0000256" key="6">
    <source>
        <dbReference type="PROSITE-ProRule" id="PRU00176"/>
    </source>
</evidence>
<dbReference type="Pfam" id="PF06470">
    <property type="entry name" value="SMC_hinge"/>
    <property type="match status" value="1"/>
</dbReference>
<dbReference type="SUPFAM" id="SSF75553">
    <property type="entry name" value="Smc hinge domain"/>
    <property type="match status" value="1"/>
</dbReference>
<dbReference type="GO" id="GO:0005852">
    <property type="term" value="C:eukaryotic translation initiation factor 3 complex"/>
    <property type="evidence" value="ECO:0007669"/>
    <property type="project" value="UniProtKB-UniRule"/>
</dbReference>
<dbReference type="HAMAP" id="MF_03006">
    <property type="entry name" value="eIF3g"/>
    <property type="match status" value="1"/>
</dbReference>
<dbReference type="EMBL" id="BPWL01000005">
    <property type="protein sequence ID" value="GJJ10545.1"/>
    <property type="molecule type" value="Genomic_DNA"/>
</dbReference>
<evidence type="ECO:0000256" key="5">
    <source>
        <dbReference type="HAMAP-Rule" id="MF_03006"/>
    </source>
</evidence>
<dbReference type="PROSITE" id="PS50102">
    <property type="entry name" value="RRM"/>
    <property type="match status" value="1"/>
</dbReference>
<feature type="coiled-coil region" evidence="7">
    <location>
        <begin position="794"/>
        <end position="856"/>
    </location>
</feature>
<dbReference type="PANTHER" id="PTHR43977">
    <property type="entry name" value="STRUCTURAL MAINTENANCE OF CHROMOSOMES PROTEIN 3"/>
    <property type="match status" value="1"/>
</dbReference>
<comment type="subunit">
    <text evidence="5">Component of the eukaryotic translation initiation factor 3 (eIF-3) complex.</text>
</comment>
<dbReference type="GO" id="GO:0007059">
    <property type="term" value="P:chromosome segregation"/>
    <property type="evidence" value="ECO:0007669"/>
    <property type="project" value="UniProtKB-ARBA"/>
</dbReference>
<dbReference type="InterPro" id="IPR034240">
    <property type="entry name" value="eIF3G_RRM"/>
</dbReference>
<dbReference type="InterPro" id="IPR024675">
    <property type="entry name" value="eIF3g_N"/>
</dbReference>
<dbReference type="InterPro" id="IPR010935">
    <property type="entry name" value="SMC_hinge"/>
</dbReference>
<keyword evidence="2 5" id="KW-0396">Initiation factor</keyword>
<evidence type="ECO:0000256" key="1">
    <source>
        <dbReference type="ARBA" id="ARBA00022490"/>
    </source>
</evidence>
<proteinExistence type="inferred from homology"/>
<keyword evidence="4 7" id="KW-0175">Coiled coil</keyword>
<comment type="caution">
    <text evidence="10">The sequence shown here is derived from an EMBL/GenBank/DDBJ whole genome shotgun (WGS) entry which is preliminary data.</text>
</comment>
<comment type="function">
    <text evidence="5">RNA-binding component of the eukaryotic translation initiation factor 3 (eIF-3) complex, which is involved in protein synthesis of a specialized repertoire of mRNAs and, together with other initiation factors, stimulates binding of mRNA and methionyl-tRNAi to the 40S ribosome. The eIF-3 complex specifically targets and initiates translation of a subset of mRNAs involved in cell proliferation. This subunit can bind 18S rRNA.</text>
</comment>
<evidence type="ECO:0000259" key="9">
    <source>
        <dbReference type="PROSITE" id="PS50102"/>
    </source>
</evidence>
<dbReference type="GO" id="GO:0003743">
    <property type="term" value="F:translation initiation factor activity"/>
    <property type="evidence" value="ECO:0007669"/>
    <property type="project" value="UniProtKB-UniRule"/>
</dbReference>
<feature type="coiled-coil region" evidence="7">
    <location>
        <begin position="909"/>
        <end position="936"/>
    </location>
</feature>
<dbReference type="GO" id="GO:0003723">
    <property type="term" value="F:RNA binding"/>
    <property type="evidence" value="ECO:0007669"/>
    <property type="project" value="UniProtKB-UniRule"/>
</dbReference>
<dbReference type="InterPro" id="IPR027417">
    <property type="entry name" value="P-loop_NTPase"/>
</dbReference>
<dbReference type="Gene3D" id="3.40.50.300">
    <property type="entry name" value="P-loop containing nucleotide triphosphate hydrolases"/>
    <property type="match status" value="2"/>
</dbReference>
<protein>
    <recommendedName>
        <fullName evidence="5">Eukaryotic translation initiation factor 3 subunit G</fullName>
        <shortName evidence="5">eIF3g</shortName>
    </recommendedName>
    <alternativeName>
        <fullName evidence="5">Eukaryotic translation initiation factor 3 RNA-binding subunit</fullName>
        <shortName evidence="5">eIF-3 RNA-binding subunit</shortName>
    </alternativeName>
    <alternativeName>
        <fullName evidence="5">Translation initiation factor eIF3 p33 subunit homolog</fullName>
        <shortName evidence="5">eIF3 p33 homolog</shortName>
    </alternativeName>
</protein>
<feature type="coiled-coil region" evidence="7">
    <location>
        <begin position="720"/>
        <end position="765"/>
    </location>
</feature>
<dbReference type="Pfam" id="PF12353">
    <property type="entry name" value="eIF3g"/>
    <property type="match status" value="1"/>
</dbReference>
<keyword evidence="3 5" id="KW-0648">Protein biosynthesis</keyword>
<dbReference type="GO" id="GO:0005524">
    <property type="term" value="F:ATP binding"/>
    <property type="evidence" value="ECO:0007669"/>
    <property type="project" value="InterPro"/>
</dbReference>
<comment type="similarity">
    <text evidence="5">Belongs to the eIF-3 subunit G family.</text>
</comment>
<dbReference type="GO" id="GO:0033290">
    <property type="term" value="C:eukaryotic 48S preinitiation complex"/>
    <property type="evidence" value="ECO:0007669"/>
    <property type="project" value="UniProtKB-UniRule"/>
</dbReference>
<keyword evidence="6" id="KW-0694">RNA-binding</keyword>
<feature type="region of interest" description="Disordered" evidence="8">
    <location>
        <begin position="199"/>
        <end position="240"/>
    </location>
</feature>